<sequence length="454" mass="48928">MVTFFKKSSAANSGGNTDKSSVPYTGTDNDTSNNGNTVKSQVADNDANSDISSLEKQNISEKVELSTIRWSIMIVFLCFSFTAIGINDSATGSNLHNIQERYSISYKQTSFLFLSNAGGYAVSSLCTCYVMFWIGVRWTIFFSAIIYSGGALITSFAPPFGVIVVSLFLQGVGSGFLDAAATSVLALIASADVLSRVYASFSLGSMTAPFIIGAFSQHHLTWNYFYFFPMSLGIVLASTALWVFKHFTLPNQGDKMHEKDKSGTVNGRLKSILSRSEVYLALVLVCLASSHQCINSQWSPSYFLLKGYEEDVSTYVVAGFWGGVTIGRLAGPTVFKKVYDKTRNISLVALAMVFSGVIFAVDSLAARATLLCLTGLAWGPIAPASIDAGISMVLEEEISIITPLIICSGLLGASFAPFFFSFAADAFTANILQPVLIVVAGIELILFIFVPKKQ</sequence>
<organism evidence="10 11">
    <name type="scientific">Wallemia ichthyophaga</name>
    <dbReference type="NCBI Taxonomy" id="245174"/>
    <lineage>
        <taxon>Eukaryota</taxon>
        <taxon>Fungi</taxon>
        <taxon>Dikarya</taxon>
        <taxon>Basidiomycota</taxon>
        <taxon>Wallemiomycotina</taxon>
        <taxon>Wallemiomycetes</taxon>
        <taxon>Wallemiales</taxon>
        <taxon>Wallemiaceae</taxon>
        <taxon>Wallemia</taxon>
    </lineage>
</organism>
<dbReference type="EMBL" id="SPOF01000031">
    <property type="protein sequence ID" value="TIB10387.1"/>
    <property type="molecule type" value="Genomic_DNA"/>
</dbReference>
<evidence type="ECO:0000313" key="10">
    <source>
        <dbReference type="EMBL" id="TIB10387.1"/>
    </source>
</evidence>
<accession>A0A4T0HCS7</accession>
<dbReference type="Pfam" id="PF07690">
    <property type="entry name" value="MFS_1"/>
    <property type="match status" value="1"/>
</dbReference>
<dbReference type="PANTHER" id="PTHR23514">
    <property type="entry name" value="BYPASS OF STOP CODON PROTEIN 6"/>
    <property type="match status" value="1"/>
</dbReference>
<dbReference type="InterPro" id="IPR051788">
    <property type="entry name" value="MFS_Transporter"/>
</dbReference>
<evidence type="ECO:0000256" key="2">
    <source>
        <dbReference type="ARBA" id="ARBA00008335"/>
    </source>
</evidence>
<keyword evidence="3" id="KW-0813">Transport</keyword>
<proteinExistence type="inferred from homology"/>
<dbReference type="PROSITE" id="PS50850">
    <property type="entry name" value="MFS"/>
    <property type="match status" value="1"/>
</dbReference>
<evidence type="ECO:0000256" key="6">
    <source>
        <dbReference type="ARBA" id="ARBA00023136"/>
    </source>
</evidence>
<feature type="transmembrane region" description="Helical" evidence="8">
    <location>
        <begin position="398"/>
        <end position="419"/>
    </location>
</feature>
<feature type="transmembrane region" description="Helical" evidence="8">
    <location>
        <begin position="140"/>
        <end position="169"/>
    </location>
</feature>
<evidence type="ECO:0000256" key="7">
    <source>
        <dbReference type="SAM" id="MobiDB-lite"/>
    </source>
</evidence>
<dbReference type="InterPro" id="IPR020846">
    <property type="entry name" value="MFS_dom"/>
</dbReference>
<dbReference type="GO" id="GO:0016020">
    <property type="term" value="C:membrane"/>
    <property type="evidence" value="ECO:0007669"/>
    <property type="project" value="TreeGrafter"/>
</dbReference>
<dbReference type="AlphaFoldDB" id="A0A4T0HCS7"/>
<keyword evidence="5 8" id="KW-1133">Transmembrane helix</keyword>
<dbReference type="InterPro" id="IPR011701">
    <property type="entry name" value="MFS"/>
</dbReference>
<dbReference type="SUPFAM" id="SSF103473">
    <property type="entry name" value="MFS general substrate transporter"/>
    <property type="match status" value="1"/>
</dbReference>
<dbReference type="Gene3D" id="1.20.1250.20">
    <property type="entry name" value="MFS general substrate transporter like domains"/>
    <property type="match status" value="1"/>
</dbReference>
<feature type="transmembrane region" description="Helical" evidence="8">
    <location>
        <begin position="431"/>
        <end position="450"/>
    </location>
</feature>
<evidence type="ECO:0000256" key="1">
    <source>
        <dbReference type="ARBA" id="ARBA00004127"/>
    </source>
</evidence>
<gene>
    <name evidence="10" type="ORF">E3P90_02857</name>
</gene>
<feature type="transmembrane region" description="Helical" evidence="8">
    <location>
        <begin position="111"/>
        <end position="134"/>
    </location>
</feature>
<dbReference type="PANTHER" id="PTHR23514:SF3">
    <property type="entry name" value="BYPASS OF STOP CODON PROTEIN 6"/>
    <property type="match status" value="1"/>
</dbReference>
<comment type="similarity">
    <text evidence="2">Belongs to the major facilitator superfamily.</text>
</comment>
<dbReference type="GO" id="GO:0022857">
    <property type="term" value="F:transmembrane transporter activity"/>
    <property type="evidence" value="ECO:0007669"/>
    <property type="project" value="InterPro"/>
</dbReference>
<evidence type="ECO:0000256" key="5">
    <source>
        <dbReference type="ARBA" id="ARBA00022989"/>
    </source>
</evidence>
<dbReference type="Proteomes" id="UP000306954">
    <property type="component" value="Unassembled WGS sequence"/>
</dbReference>
<feature type="region of interest" description="Disordered" evidence="7">
    <location>
        <begin position="7"/>
        <end position="42"/>
    </location>
</feature>
<keyword evidence="4 8" id="KW-0812">Transmembrane</keyword>
<reference evidence="10 11" key="1">
    <citation type="submission" date="2019-03" db="EMBL/GenBank/DDBJ databases">
        <title>Sequencing 23 genomes of Wallemia ichthyophaga.</title>
        <authorList>
            <person name="Gostincar C."/>
        </authorList>
    </citation>
    <scope>NUCLEOTIDE SEQUENCE [LARGE SCALE GENOMIC DNA]</scope>
    <source>
        <strain evidence="10 11">EXF-8621</strain>
    </source>
</reference>
<evidence type="ECO:0000313" key="11">
    <source>
        <dbReference type="Proteomes" id="UP000306954"/>
    </source>
</evidence>
<feature type="transmembrane region" description="Helical" evidence="8">
    <location>
        <begin position="70"/>
        <end position="90"/>
    </location>
</feature>
<dbReference type="InterPro" id="IPR036259">
    <property type="entry name" value="MFS_trans_sf"/>
</dbReference>
<feature type="domain" description="Major facilitator superfamily (MFS) profile" evidence="9">
    <location>
        <begin position="73"/>
        <end position="454"/>
    </location>
</feature>
<name>A0A4T0HCS7_WALIC</name>
<keyword evidence="6 8" id="KW-0472">Membrane</keyword>
<feature type="transmembrane region" description="Helical" evidence="8">
    <location>
        <begin position="312"/>
        <end position="331"/>
    </location>
</feature>
<feature type="compositionally biased region" description="Polar residues" evidence="7">
    <location>
        <begin position="9"/>
        <end position="24"/>
    </location>
</feature>
<comment type="caution">
    <text evidence="10">The sequence shown here is derived from an EMBL/GenBank/DDBJ whole genome shotgun (WGS) entry which is preliminary data.</text>
</comment>
<evidence type="ECO:0000256" key="3">
    <source>
        <dbReference type="ARBA" id="ARBA00022448"/>
    </source>
</evidence>
<feature type="transmembrane region" description="Helical" evidence="8">
    <location>
        <begin position="224"/>
        <end position="244"/>
    </location>
</feature>
<comment type="subcellular location">
    <subcellularLocation>
        <location evidence="1">Endomembrane system</location>
        <topology evidence="1">Multi-pass membrane protein</topology>
    </subcellularLocation>
</comment>
<evidence type="ECO:0000256" key="4">
    <source>
        <dbReference type="ARBA" id="ARBA00022692"/>
    </source>
</evidence>
<protein>
    <recommendedName>
        <fullName evidence="9">Major facilitator superfamily (MFS) profile domain-containing protein</fullName>
    </recommendedName>
</protein>
<feature type="compositionally biased region" description="Low complexity" evidence="7">
    <location>
        <begin position="25"/>
        <end position="37"/>
    </location>
</feature>
<feature type="transmembrane region" description="Helical" evidence="8">
    <location>
        <begin position="343"/>
        <end position="361"/>
    </location>
</feature>
<evidence type="ECO:0000259" key="9">
    <source>
        <dbReference type="PROSITE" id="PS50850"/>
    </source>
</evidence>
<evidence type="ECO:0000256" key="8">
    <source>
        <dbReference type="SAM" id="Phobius"/>
    </source>
</evidence>
<dbReference type="GO" id="GO:0012505">
    <property type="term" value="C:endomembrane system"/>
    <property type="evidence" value="ECO:0007669"/>
    <property type="project" value="UniProtKB-SubCell"/>
</dbReference>